<evidence type="ECO:0000259" key="9">
    <source>
        <dbReference type="PROSITE" id="PS50017"/>
    </source>
</evidence>
<dbReference type="PROSITE" id="PS00652">
    <property type="entry name" value="TNFR_NGFR_1"/>
    <property type="match status" value="1"/>
</dbReference>
<reference evidence="11" key="2">
    <citation type="submission" date="2025-08" db="UniProtKB">
        <authorList>
            <consortium name="Ensembl"/>
        </authorList>
    </citation>
    <scope>IDENTIFICATION</scope>
</reference>
<feature type="repeat" description="TNFR-Cys" evidence="6">
    <location>
        <begin position="82"/>
        <end position="122"/>
    </location>
</feature>
<feature type="signal peptide" evidence="8">
    <location>
        <begin position="1"/>
        <end position="30"/>
    </location>
</feature>
<evidence type="ECO:0000313" key="12">
    <source>
        <dbReference type="Proteomes" id="UP000694580"/>
    </source>
</evidence>
<feature type="domain" description="TNFR-Cys" evidence="10">
    <location>
        <begin position="82"/>
        <end position="122"/>
    </location>
</feature>
<keyword evidence="2 8" id="KW-0732">Signal</keyword>
<dbReference type="RefSeq" id="XP_028836191.1">
    <property type="nucleotide sequence ID" value="XM_028980358.1"/>
</dbReference>
<dbReference type="SMART" id="SM00208">
    <property type="entry name" value="TNFR"/>
    <property type="match status" value="4"/>
</dbReference>
<feature type="disulfide bond" evidence="6">
    <location>
        <begin position="101"/>
        <end position="114"/>
    </location>
</feature>
<dbReference type="Pfam" id="PF00020">
    <property type="entry name" value="TNFR_c6"/>
    <property type="match status" value="2"/>
</dbReference>
<keyword evidence="12" id="KW-1185">Reference proteome</keyword>
<accession>A0AAY4AE52</accession>
<evidence type="ECO:0000256" key="1">
    <source>
        <dbReference type="ARBA" id="ARBA00022703"/>
    </source>
</evidence>
<name>A0AAY4AE52_9TELE</name>
<keyword evidence="5" id="KW-0325">Glycoprotein</keyword>
<feature type="transmembrane region" description="Helical" evidence="7">
    <location>
        <begin position="208"/>
        <end position="230"/>
    </location>
</feature>
<dbReference type="Pfam" id="PF00531">
    <property type="entry name" value="Death"/>
    <property type="match status" value="1"/>
</dbReference>
<feature type="chain" id="PRO_5044206583" evidence="8">
    <location>
        <begin position="31"/>
        <end position="394"/>
    </location>
</feature>
<feature type="disulfide bond" evidence="6">
    <location>
        <begin position="58"/>
        <end position="71"/>
    </location>
</feature>
<feature type="domain" description="Death" evidence="9">
    <location>
        <begin position="302"/>
        <end position="392"/>
    </location>
</feature>
<evidence type="ECO:0000256" key="5">
    <source>
        <dbReference type="ARBA" id="ARBA00023180"/>
    </source>
</evidence>
<feature type="disulfide bond" evidence="6">
    <location>
        <begin position="146"/>
        <end position="164"/>
    </location>
</feature>
<dbReference type="AlphaFoldDB" id="A0AAY4AE52"/>
<dbReference type="PANTHER" id="PTHR46861:SF1">
    <property type="entry name" value="TUMOR NECROSIS FACTOR RECEPTOR SUPERFAMILY MEMBER 1A"/>
    <property type="match status" value="1"/>
</dbReference>
<organism evidence="11 12">
    <name type="scientific">Denticeps clupeoides</name>
    <name type="common">denticle herring</name>
    <dbReference type="NCBI Taxonomy" id="299321"/>
    <lineage>
        <taxon>Eukaryota</taxon>
        <taxon>Metazoa</taxon>
        <taxon>Chordata</taxon>
        <taxon>Craniata</taxon>
        <taxon>Vertebrata</taxon>
        <taxon>Euteleostomi</taxon>
        <taxon>Actinopterygii</taxon>
        <taxon>Neopterygii</taxon>
        <taxon>Teleostei</taxon>
        <taxon>Clupei</taxon>
        <taxon>Clupeiformes</taxon>
        <taxon>Denticipitoidei</taxon>
        <taxon>Denticipitidae</taxon>
        <taxon>Denticeps</taxon>
    </lineage>
</organism>
<dbReference type="Gene3D" id="2.10.50.10">
    <property type="entry name" value="Tumor Necrosis Factor Receptor, subunit A, domain 2"/>
    <property type="match status" value="3"/>
</dbReference>
<dbReference type="GO" id="GO:0006954">
    <property type="term" value="P:inflammatory response"/>
    <property type="evidence" value="ECO:0007669"/>
    <property type="project" value="TreeGrafter"/>
</dbReference>
<dbReference type="Ensembl" id="ENSDCDT00010006589.1">
    <property type="protein sequence ID" value="ENSDCDP00010006375.1"/>
    <property type="gene ID" value="ENSDCDG00010002755.1"/>
</dbReference>
<keyword evidence="3" id="KW-0677">Repeat</keyword>
<feature type="repeat" description="TNFR-Cys" evidence="6">
    <location>
        <begin position="123"/>
        <end position="164"/>
    </location>
</feature>
<keyword evidence="1" id="KW-0053">Apoptosis</keyword>
<comment type="caution">
    <text evidence="6">Lacks conserved residue(s) required for the propagation of feature annotation.</text>
</comment>
<proteinExistence type="predicted"/>
<reference evidence="11" key="3">
    <citation type="submission" date="2025-09" db="UniProtKB">
        <authorList>
            <consortium name="Ensembl"/>
        </authorList>
    </citation>
    <scope>IDENTIFICATION</scope>
</reference>
<evidence type="ECO:0000256" key="3">
    <source>
        <dbReference type="ARBA" id="ARBA00022737"/>
    </source>
</evidence>
<dbReference type="InterPro" id="IPR001368">
    <property type="entry name" value="TNFR/NGFR_Cys_rich_reg"/>
</dbReference>
<dbReference type="GO" id="GO:0043120">
    <property type="term" value="F:tumor necrosis factor binding"/>
    <property type="evidence" value="ECO:0007669"/>
    <property type="project" value="TreeGrafter"/>
</dbReference>
<dbReference type="GO" id="GO:0045121">
    <property type="term" value="C:membrane raft"/>
    <property type="evidence" value="ECO:0007669"/>
    <property type="project" value="TreeGrafter"/>
</dbReference>
<dbReference type="Proteomes" id="UP000694580">
    <property type="component" value="Chromosome 5"/>
</dbReference>
<dbReference type="InterPro" id="IPR000488">
    <property type="entry name" value="Death_dom"/>
</dbReference>
<reference evidence="11 12" key="1">
    <citation type="submission" date="2020-06" db="EMBL/GenBank/DDBJ databases">
        <authorList>
            <consortium name="Wellcome Sanger Institute Data Sharing"/>
        </authorList>
    </citation>
    <scope>NUCLEOTIDE SEQUENCE [LARGE SCALE GENOMIC DNA]</scope>
</reference>
<dbReference type="GO" id="GO:0006915">
    <property type="term" value="P:apoptotic process"/>
    <property type="evidence" value="ECO:0007669"/>
    <property type="project" value="UniProtKB-KW"/>
</dbReference>
<evidence type="ECO:0000256" key="8">
    <source>
        <dbReference type="SAM" id="SignalP"/>
    </source>
</evidence>
<dbReference type="PROSITE" id="PS50050">
    <property type="entry name" value="TNFR_NGFR_2"/>
    <property type="match status" value="3"/>
</dbReference>
<evidence type="ECO:0000259" key="10">
    <source>
        <dbReference type="PROSITE" id="PS50050"/>
    </source>
</evidence>
<dbReference type="GeneID" id="114790361"/>
<keyword evidence="7" id="KW-1133">Transmembrane helix</keyword>
<keyword evidence="7" id="KW-0812">Transmembrane</keyword>
<protein>
    <submittedName>
        <fullName evidence="11">Uncharacterized protein</fullName>
    </submittedName>
</protein>
<feature type="disulfide bond" evidence="6">
    <location>
        <begin position="104"/>
        <end position="122"/>
    </location>
</feature>
<dbReference type="Gene3D" id="1.10.533.10">
    <property type="entry name" value="Death Domain, Fas"/>
    <property type="match status" value="1"/>
</dbReference>
<evidence type="ECO:0000256" key="6">
    <source>
        <dbReference type="PROSITE-ProRule" id="PRU00206"/>
    </source>
</evidence>
<feature type="domain" description="TNFR-Cys" evidence="10">
    <location>
        <begin position="43"/>
        <end position="80"/>
    </location>
</feature>
<dbReference type="GO" id="GO:0043235">
    <property type="term" value="C:receptor complex"/>
    <property type="evidence" value="ECO:0007669"/>
    <property type="project" value="TreeGrafter"/>
</dbReference>
<dbReference type="PANTHER" id="PTHR46861">
    <property type="entry name" value="TUMOR NECROSIS FACTOR RECEPTOR SUPERFAMILY MEMBER 1A"/>
    <property type="match status" value="1"/>
</dbReference>
<keyword evidence="4 6" id="KW-1015">Disulfide bond</keyword>
<evidence type="ECO:0000313" key="11">
    <source>
        <dbReference type="Ensembl" id="ENSDCDP00010006375.1"/>
    </source>
</evidence>
<sequence length="394" mass="43495">MDGARARGTWEKEAGLCTLLLLALLVQTQAIPKALRPPAAALNCSSSEYLHSDAQFCCNKCPAGHKLVSQCQSSDHRTICTKCEKGTFLLKANSSPRCSSCRRCKELEDVVSPCTHDGNTVCRCKQGYYGKPKGSDSQQCLICKTCGPGERVTGTCTPVTNTVCQCKDFHYRVNPTTCEPCQTCSDECLHLCQITSDPVTKTSEQENMTAAIVVIVVLLVFAVAGIVPLFKTIVPWCKKHLAKYPESSDPPNGCSEQPAIFTSVCEDFINNTNESIPLPSPTEHMESDCLLPDCVPKEINVIAFIYSALDVVPAARFTELVRRLSVSDREIERAERDKHTFYESQYQMLKVWTNGKTREGESILPQHALKEFLDILDEMGLSGCGQKLESKYSL</sequence>
<feature type="disulfide bond" evidence="6">
    <location>
        <begin position="83"/>
        <end position="98"/>
    </location>
</feature>
<keyword evidence="7" id="KW-0472">Membrane</keyword>
<dbReference type="GO" id="GO:0005031">
    <property type="term" value="F:tumor necrosis factor receptor activity"/>
    <property type="evidence" value="ECO:0007669"/>
    <property type="project" value="TreeGrafter"/>
</dbReference>
<feature type="repeat" description="TNFR-Cys" evidence="6">
    <location>
        <begin position="43"/>
        <end position="80"/>
    </location>
</feature>
<dbReference type="InterPro" id="IPR011029">
    <property type="entry name" value="DEATH-like_dom_sf"/>
</dbReference>
<evidence type="ECO:0000256" key="4">
    <source>
        <dbReference type="ARBA" id="ARBA00023157"/>
    </source>
</evidence>
<evidence type="ECO:0000256" key="7">
    <source>
        <dbReference type="SAM" id="Phobius"/>
    </source>
</evidence>
<dbReference type="PROSITE" id="PS50017">
    <property type="entry name" value="DEATH_DOMAIN"/>
    <property type="match status" value="1"/>
</dbReference>
<evidence type="ECO:0000256" key="2">
    <source>
        <dbReference type="ARBA" id="ARBA00022729"/>
    </source>
</evidence>
<gene>
    <name evidence="11" type="primary">TNFRSF1A</name>
</gene>
<dbReference type="InterPro" id="IPR052493">
    <property type="entry name" value="TNFRSF1A"/>
</dbReference>
<dbReference type="SUPFAM" id="SSF57586">
    <property type="entry name" value="TNF receptor-like"/>
    <property type="match status" value="2"/>
</dbReference>
<dbReference type="SUPFAM" id="SSF47986">
    <property type="entry name" value="DEATH domain"/>
    <property type="match status" value="1"/>
</dbReference>
<feature type="disulfide bond" evidence="6">
    <location>
        <begin position="143"/>
        <end position="156"/>
    </location>
</feature>
<dbReference type="GeneTree" id="ENSGT00940000159540"/>
<feature type="domain" description="TNFR-Cys" evidence="10">
    <location>
        <begin position="123"/>
        <end position="164"/>
    </location>
</feature>